<reference evidence="2 3" key="1">
    <citation type="submission" date="2015-12" db="EMBL/GenBank/DDBJ databases">
        <authorList>
            <person name="Shamseldin A."/>
            <person name="Moawad H."/>
            <person name="Abd El-Rahim W.M."/>
            <person name="Sadowsky M.J."/>
        </authorList>
    </citation>
    <scope>NUCLEOTIDE SEQUENCE [LARGE SCALE GENOMIC DNA]</scope>
    <source>
        <strain evidence="2 3">WF1</strain>
    </source>
</reference>
<keyword evidence="3" id="KW-1185">Reference proteome</keyword>
<dbReference type="Gene3D" id="6.10.140.530">
    <property type="match status" value="2"/>
</dbReference>
<evidence type="ECO:0000259" key="1">
    <source>
        <dbReference type="Pfam" id="PF03457"/>
    </source>
</evidence>
<dbReference type="Proteomes" id="UP000191980">
    <property type="component" value="Unassembled WGS sequence"/>
</dbReference>
<sequence length="180" mass="21632">MPSNYKTSDGYKLGIWVSTQRRGREQLAAKYISQLELLPGWGWDPLEFQWDQGYSYLEKYVQQQGHARVPSTYKTEDEYYLGRWVRTQRKQIEQLTPERLSKLESLESWVWDPLEFNWEEGFAYLKQYVQQHGHSRIPYKYKVADGFNLGRWAARQRRNKVQLTAERILKLDSISFDWVV</sequence>
<organism evidence="2 3">
    <name type="scientific">Methyloprofundus sedimenti</name>
    <dbReference type="NCBI Taxonomy" id="1420851"/>
    <lineage>
        <taxon>Bacteria</taxon>
        <taxon>Pseudomonadati</taxon>
        <taxon>Pseudomonadota</taxon>
        <taxon>Gammaproteobacteria</taxon>
        <taxon>Methylococcales</taxon>
        <taxon>Methylococcaceae</taxon>
        <taxon>Methyloprofundus</taxon>
    </lineage>
</organism>
<feature type="domain" description="Helicase-associated" evidence="1">
    <location>
        <begin position="116"/>
        <end position="176"/>
    </location>
</feature>
<dbReference type="AlphaFoldDB" id="A0A1V8M7R2"/>
<accession>A0A1V8M7R2</accession>
<proteinExistence type="predicted"/>
<protein>
    <recommendedName>
        <fullName evidence="1">Helicase-associated domain-containing protein</fullName>
    </recommendedName>
</protein>
<name>A0A1V8M7R2_9GAMM</name>
<dbReference type="PANTHER" id="PTHR33418:SF1">
    <property type="entry name" value="HELICASE-ASSOCIATED DOMAIN-CONTAINING PROTEIN"/>
    <property type="match status" value="1"/>
</dbReference>
<dbReference type="EMBL" id="LPUF01000001">
    <property type="protein sequence ID" value="OQK17585.1"/>
    <property type="molecule type" value="Genomic_DNA"/>
</dbReference>
<gene>
    <name evidence="2" type="ORF">AU255_06860</name>
</gene>
<dbReference type="STRING" id="1420851.AU255_06860"/>
<feature type="domain" description="Helicase-associated" evidence="1">
    <location>
        <begin position="47"/>
        <end position="106"/>
    </location>
</feature>
<comment type="caution">
    <text evidence="2">The sequence shown here is derived from an EMBL/GenBank/DDBJ whole genome shotgun (WGS) entry which is preliminary data.</text>
</comment>
<evidence type="ECO:0000313" key="2">
    <source>
        <dbReference type="EMBL" id="OQK17585.1"/>
    </source>
</evidence>
<dbReference type="Pfam" id="PF03457">
    <property type="entry name" value="HA"/>
    <property type="match status" value="2"/>
</dbReference>
<evidence type="ECO:0000313" key="3">
    <source>
        <dbReference type="Proteomes" id="UP000191980"/>
    </source>
</evidence>
<dbReference type="InterPro" id="IPR005114">
    <property type="entry name" value="Helicase_assoc"/>
</dbReference>
<dbReference type="PANTHER" id="PTHR33418">
    <property type="entry name" value="HELICASE-ASSOCIATED"/>
    <property type="match status" value="1"/>
</dbReference>